<evidence type="ECO:0000313" key="10">
    <source>
        <dbReference type="EnsemblMetazoa" id="ADAC002329-PA"/>
    </source>
</evidence>
<name>W5JRH5_ANODA</name>
<dbReference type="OrthoDB" id="7751476at2759"/>
<evidence type="ECO:0000313" key="11">
    <source>
        <dbReference type="Proteomes" id="UP000000673"/>
    </source>
</evidence>
<dbReference type="STRING" id="43151.W5JRH5"/>
<gene>
    <name evidence="9" type="ORF">AND_002329</name>
</gene>
<evidence type="ECO:0000256" key="5">
    <source>
        <dbReference type="ARBA" id="ARBA00023004"/>
    </source>
</evidence>
<dbReference type="PROSITE" id="PS01033">
    <property type="entry name" value="GLOBIN"/>
    <property type="match status" value="1"/>
</dbReference>
<keyword evidence="3 6" id="KW-0561">Oxygen transport</keyword>
<dbReference type="InterPro" id="IPR044399">
    <property type="entry name" value="Mb-like_M"/>
</dbReference>
<dbReference type="OMA" id="VFQLMIN"/>
<dbReference type="GO" id="GO:0005344">
    <property type="term" value="F:oxygen carrier activity"/>
    <property type="evidence" value="ECO:0007669"/>
    <property type="project" value="UniProtKB-KW"/>
</dbReference>
<evidence type="ECO:0000259" key="8">
    <source>
        <dbReference type="PROSITE" id="PS01033"/>
    </source>
</evidence>
<keyword evidence="1 6" id="KW-0813">Transport</keyword>
<dbReference type="Pfam" id="PF00042">
    <property type="entry name" value="Globin"/>
    <property type="match status" value="1"/>
</dbReference>
<dbReference type="GO" id="GO:0020037">
    <property type="term" value="F:heme binding"/>
    <property type="evidence" value="ECO:0007669"/>
    <property type="project" value="InterPro"/>
</dbReference>
<evidence type="ECO:0000256" key="3">
    <source>
        <dbReference type="ARBA" id="ARBA00022621"/>
    </source>
</evidence>
<organism evidence="9">
    <name type="scientific">Anopheles darlingi</name>
    <name type="common">Mosquito</name>
    <dbReference type="NCBI Taxonomy" id="43151"/>
    <lineage>
        <taxon>Eukaryota</taxon>
        <taxon>Metazoa</taxon>
        <taxon>Ecdysozoa</taxon>
        <taxon>Arthropoda</taxon>
        <taxon>Hexapoda</taxon>
        <taxon>Insecta</taxon>
        <taxon>Pterygota</taxon>
        <taxon>Neoptera</taxon>
        <taxon>Endopterygota</taxon>
        <taxon>Diptera</taxon>
        <taxon>Nematocera</taxon>
        <taxon>Culicoidea</taxon>
        <taxon>Culicidae</taxon>
        <taxon>Anophelinae</taxon>
        <taxon>Anopheles</taxon>
    </lineage>
</organism>
<feature type="compositionally biased region" description="Acidic residues" evidence="7">
    <location>
        <begin position="10"/>
        <end position="22"/>
    </location>
</feature>
<dbReference type="VEuPathDB" id="VectorBase:ADAC002329"/>
<evidence type="ECO:0000313" key="9">
    <source>
        <dbReference type="EMBL" id="ETN65893.1"/>
    </source>
</evidence>
<dbReference type="GO" id="GO:0046872">
    <property type="term" value="F:metal ion binding"/>
    <property type="evidence" value="ECO:0007669"/>
    <property type="project" value="UniProtKB-KW"/>
</dbReference>
<dbReference type="InterPro" id="IPR009050">
    <property type="entry name" value="Globin-like_sf"/>
</dbReference>
<proteinExistence type="inferred from homology"/>
<sequence length="168" mass="18612">MSGPTSLGGAEEDEQTNYDTPDETGLTKAQKVALTAAWSIVKKDLVTHGRNIFVMFFEEYPKYLDYFDFSSGDTGDLGENRSLHAHALNVMNFIGTLIDYGLNDPGLLRCSLTKLVRNHRRRNVTKEDVGAVGGVIMRYCLDALDAHRSPTLEEAFEAFLGTVAEAFE</sequence>
<reference evidence="9" key="2">
    <citation type="submission" date="2010-05" db="EMBL/GenBank/DDBJ databases">
        <authorList>
            <person name="Almeida L.G."/>
            <person name="Nicolas M.F."/>
            <person name="Souza R.C."/>
            <person name="Vasconcelos A.T.R."/>
        </authorList>
    </citation>
    <scope>NUCLEOTIDE SEQUENCE</scope>
</reference>
<dbReference type="PANTHER" id="PTHR47217:SF1">
    <property type="entry name" value="GLOBIN-LIKE PROTEIN"/>
    <property type="match status" value="1"/>
</dbReference>
<dbReference type="CDD" id="cd01040">
    <property type="entry name" value="Mb-like"/>
    <property type="match status" value="1"/>
</dbReference>
<evidence type="ECO:0000256" key="2">
    <source>
        <dbReference type="ARBA" id="ARBA00022617"/>
    </source>
</evidence>
<keyword evidence="11" id="KW-1185">Reference proteome</keyword>
<dbReference type="AlphaFoldDB" id="W5JRH5"/>
<dbReference type="EMBL" id="ADMH02000555">
    <property type="protein sequence ID" value="ETN65893.1"/>
    <property type="molecule type" value="Genomic_DNA"/>
</dbReference>
<reference evidence="9" key="3">
    <citation type="journal article" date="2013" name="Nucleic Acids Res.">
        <title>The genome of Anopheles darlingi, the main neotropical malaria vector.</title>
        <authorList>
            <person name="Marinotti O."/>
            <person name="Cerqueira G.C."/>
            <person name="de Almeida L.G."/>
            <person name="Ferro M.I."/>
            <person name="Loreto E.L."/>
            <person name="Zaha A."/>
            <person name="Teixeira S.M."/>
            <person name="Wespiser A.R."/>
            <person name="Almeida E Silva A."/>
            <person name="Schlindwein A.D."/>
            <person name="Pacheco A.C."/>
            <person name="Silva A.L."/>
            <person name="Graveley B.R."/>
            <person name="Walenz B.P."/>
            <person name="Lima Bde A."/>
            <person name="Ribeiro C.A."/>
            <person name="Nunes-Silva C.G."/>
            <person name="de Carvalho C.R."/>
            <person name="Soares C.M."/>
            <person name="de Menezes C.B."/>
            <person name="Matiolli C."/>
            <person name="Caffrey D."/>
            <person name="Araujo D.A."/>
            <person name="de Oliveira D.M."/>
            <person name="Golenbock D."/>
            <person name="Grisard E.C."/>
            <person name="Fantinatti-Garboggini F."/>
            <person name="de Carvalho F.M."/>
            <person name="Barcellos F.G."/>
            <person name="Prosdocimi F."/>
            <person name="May G."/>
            <person name="Azevedo Junior G.M."/>
            <person name="Guimaraes G.M."/>
            <person name="Goldman G.H."/>
            <person name="Padilha I.Q."/>
            <person name="Batista Jda S."/>
            <person name="Ferro J.A."/>
            <person name="Ribeiro J.M."/>
            <person name="Fietto J.L."/>
            <person name="Dabbas K.M."/>
            <person name="Cerdeira L."/>
            <person name="Agnez-Lima L.F."/>
            <person name="Brocchi M."/>
            <person name="de Carvalho M.O."/>
            <person name="Teixeira Mde M."/>
            <person name="Diniz Maia Mde M."/>
            <person name="Goldman M.H."/>
            <person name="Cruz Schneider M.P."/>
            <person name="Felipe M.S."/>
            <person name="Hungria M."/>
            <person name="Nicolas M.F."/>
            <person name="Pereira M."/>
            <person name="Montes M.A."/>
            <person name="Cantao M.E."/>
            <person name="Vincentz M."/>
            <person name="Rafael M.S."/>
            <person name="Silverman N."/>
            <person name="Stoco P.H."/>
            <person name="Souza R.C."/>
            <person name="Vicentini R."/>
            <person name="Gazzinelli R.T."/>
            <person name="Neves Rde O."/>
            <person name="Silva R."/>
            <person name="Astolfi-Filho S."/>
            <person name="Maciel T.E."/>
            <person name="Urmenyi T.P."/>
            <person name="Tadei W.P."/>
            <person name="Camargo E.P."/>
            <person name="de Vasconcelos A.T."/>
        </authorList>
    </citation>
    <scope>NUCLEOTIDE SEQUENCE</scope>
</reference>
<reference evidence="10" key="4">
    <citation type="submission" date="2015-06" db="UniProtKB">
        <authorList>
            <consortium name="EnsemblMetazoa"/>
        </authorList>
    </citation>
    <scope>IDENTIFICATION</scope>
</reference>
<dbReference type="FunCoup" id="W5JRH5">
    <property type="interactions" value="4"/>
</dbReference>
<evidence type="ECO:0000256" key="4">
    <source>
        <dbReference type="ARBA" id="ARBA00022723"/>
    </source>
</evidence>
<dbReference type="Proteomes" id="UP000000673">
    <property type="component" value="Unassembled WGS sequence"/>
</dbReference>
<comment type="similarity">
    <text evidence="6">Belongs to the globin family.</text>
</comment>
<dbReference type="PANTHER" id="PTHR47217">
    <property type="entry name" value="GLOBIN-LIKE PROTEIN"/>
    <property type="match status" value="1"/>
</dbReference>
<accession>W5JRH5</accession>
<keyword evidence="2 6" id="KW-0349">Heme</keyword>
<evidence type="ECO:0000256" key="7">
    <source>
        <dbReference type="SAM" id="MobiDB-lite"/>
    </source>
</evidence>
<dbReference type="eggNOG" id="ENOG502SG0P">
    <property type="taxonomic scope" value="Eukaryota"/>
</dbReference>
<feature type="domain" description="Globin" evidence="8">
    <location>
        <begin position="25"/>
        <end position="168"/>
    </location>
</feature>
<keyword evidence="4" id="KW-0479">Metal-binding</keyword>
<feature type="region of interest" description="Disordered" evidence="7">
    <location>
        <begin position="1"/>
        <end position="24"/>
    </location>
</feature>
<dbReference type="VEuPathDB" id="VectorBase:ADAR2_004575"/>
<protein>
    <submittedName>
        <fullName evidence="9">Globin 1</fullName>
    </submittedName>
</protein>
<dbReference type="HOGENOM" id="CLU_1723827_0_0_1"/>
<dbReference type="SUPFAM" id="SSF46458">
    <property type="entry name" value="Globin-like"/>
    <property type="match status" value="1"/>
</dbReference>
<dbReference type="EnsemblMetazoa" id="ADAC002329-RA">
    <property type="protein sequence ID" value="ADAC002329-PA"/>
    <property type="gene ID" value="ADAC002329"/>
</dbReference>
<dbReference type="Gene3D" id="1.10.490.10">
    <property type="entry name" value="Globins"/>
    <property type="match status" value="1"/>
</dbReference>
<evidence type="ECO:0000256" key="6">
    <source>
        <dbReference type="RuleBase" id="RU000356"/>
    </source>
</evidence>
<dbReference type="InterPro" id="IPR012292">
    <property type="entry name" value="Globin/Proto"/>
</dbReference>
<dbReference type="GO" id="GO:0019825">
    <property type="term" value="F:oxygen binding"/>
    <property type="evidence" value="ECO:0007669"/>
    <property type="project" value="InterPro"/>
</dbReference>
<dbReference type="InterPro" id="IPR000971">
    <property type="entry name" value="Globin"/>
</dbReference>
<keyword evidence="5" id="KW-0408">Iron</keyword>
<reference evidence="9 11" key="1">
    <citation type="journal article" date="2010" name="BMC Genomics">
        <title>Combination of measures distinguishes pre-miRNAs from other stem-loops in the genome of the newly sequenced Anopheles darlingi.</title>
        <authorList>
            <person name="Mendes N.D."/>
            <person name="Freitas A.T."/>
            <person name="Vasconcelos A.T."/>
            <person name="Sagot M.F."/>
        </authorList>
    </citation>
    <scope>NUCLEOTIDE SEQUENCE</scope>
</reference>
<evidence type="ECO:0000256" key="1">
    <source>
        <dbReference type="ARBA" id="ARBA00022448"/>
    </source>
</evidence>